<evidence type="ECO:0000313" key="2">
    <source>
        <dbReference type="Proteomes" id="UP000186607"/>
    </source>
</evidence>
<evidence type="ECO:0000313" key="1">
    <source>
        <dbReference type="EMBL" id="OLV18121.1"/>
    </source>
</evidence>
<dbReference type="STRING" id="249408.BOO71_0007423"/>
<reference evidence="1 2" key="1">
    <citation type="submission" date="2017-01" db="EMBL/GenBank/DDBJ databases">
        <title>Genome Analysis of Deinococcus marmoris KOPRI26562.</title>
        <authorList>
            <person name="Kim J.H."/>
            <person name="Oh H.-M."/>
        </authorList>
    </citation>
    <scope>NUCLEOTIDE SEQUENCE [LARGE SCALE GENOMIC DNA]</scope>
    <source>
        <strain evidence="1 2">KOPRI26562</strain>
    </source>
</reference>
<organism evidence="1 2">
    <name type="scientific">Deinococcus marmoris</name>
    <dbReference type="NCBI Taxonomy" id="249408"/>
    <lineage>
        <taxon>Bacteria</taxon>
        <taxon>Thermotogati</taxon>
        <taxon>Deinococcota</taxon>
        <taxon>Deinococci</taxon>
        <taxon>Deinococcales</taxon>
        <taxon>Deinococcaceae</taxon>
        <taxon>Deinococcus</taxon>
    </lineage>
</organism>
<proteinExistence type="predicted"/>
<protein>
    <submittedName>
        <fullName evidence="1">Uncharacterized protein</fullName>
    </submittedName>
</protein>
<dbReference type="AlphaFoldDB" id="A0A1U7NYX2"/>
<accession>A0A1U7NYX2</accession>
<comment type="caution">
    <text evidence="1">The sequence shown here is derived from an EMBL/GenBank/DDBJ whole genome shotgun (WGS) entry which is preliminary data.</text>
</comment>
<gene>
    <name evidence="1" type="ORF">BOO71_0007423</name>
</gene>
<dbReference type="EMBL" id="MSTI01000077">
    <property type="protein sequence ID" value="OLV18121.1"/>
    <property type="molecule type" value="Genomic_DNA"/>
</dbReference>
<dbReference type="Proteomes" id="UP000186607">
    <property type="component" value="Unassembled WGS sequence"/>
</dbReference>
<name>A0A1U7NYX2_9DEIO</name>
<keyword evidence="2" id="KW-1185">Reference proteome</keyword>
<dbReference type="RefSeq" id="WP_075832834.1">
    <property type="nucleotide sequence ID" value="NZ_MSTI01000077.1"/>
</dbReference>
<sequence>MIPHPSPVSTNAFHARAAELELNASCELLTAHSLGTMTTSKPGGQVLKLGKGIGLGSAYLASVVRIWTGQVVCVKLELGA</sequence>